<reference evidence="2 3" key="1">
    <citation type="submission" date="2019-11" db="EMBL/GenBank/DDBJ databases">
        <authorList>
            <person name="Zheng R.K."/>
            <person name="Sun C.M."/>
        </authorList>
    </citation>
    <scope>NUCLEOTIDE SEQUENCE [LARGE SCALE GENOMIC DNA]</scope>
    <source>
        <strain evidence="2 3">SRB007</strain>
    </source>
</reference>
<sequence length="227" mass="25339">MNEHSLEQKIRDVEQLLSDLLDKVGSEGIRVAWTGGKDSTVALFIWKALLDHRGLGPVQAINLDTGCKFPEVVAFRDRLAAEWGINLHIARPEVALDGYPLAADPVACCRELKVEPLRRAIRETGTTHLITGIRRDEHPDRAGRQPLEPRKDPDHVMVNPLLDWTETDIWALHHRFNIPHCKLYDRGYRSLGCLPCTAEPGASGGERAGRNPAKESVLNTLTSLGYF</sequence>
<dbReference type="Proteomes" id="UP000428328">
    <property type="component" value="Chromosome"/>
</dbReference>
<proteinExistence type="predicted"/>
<dbReference type="PANTHER" id="PTHR43196:SF1">
    <property type="entry name" value="SULFATE ADENYLYLTRANSFERASE SUBUNIT 2"/>
    <property type="match status" value="1"/>
</dbReference>
<evidence type="ECO:0000313" key="3">
    <source>
        <dbReference type="Proteomes" id="UP000428328"/>
    </source>
</evidence>
<dbReference type="RefSeq" id="WP_158946096.1">
    <property type="nucleotide sequence ID" value="NZ_CP046400.1"/>
</dbReference>
<dbReference type="AlphaFoldDB" id="A0A6I6J8J1"/>
<dbReference type="EMBL" id="CP046400">
    <property type="protein sequence ID" value="QGY38885.1"/>
    <property type="molecule type" value="Genomic_DNA"/>
</dbReference>
<dbReference type="InterPro" id="IPR050128">
    <property type="entry name" value="Sulfate_adenylyltrnsfr_sub2"/>
</dbReference>
<dbReference type="InterPro" id="IPR014729">
    <property type="entry name" value="Rossmann-like_a/b/a_fold"/>
</dbReference>
<organism evidence="2 3">
    <name type="scientific">Pseudodesulfovibrio cashew</name>
    <dbReference type="NCBI Taxonomy" id="2678688"/>
    <lineage>
        <taxon>Bacteria</taxon>
        <taxon>Pseudomonadati</taxon>
        <taxon>Thermodesulfobacteriota</taxon>
        <taxon>Desulfovibrionia</taxon>
        <taxon>Desulfovibrionales</taxon>
        <taxon>Desulfovibrionaceae</taxon>
    </lineage>
</organism>
<dbReference type="GO" id="GO:0003824">
    <property type="term" value="F:catalytic activity"/>
    <property type="evidence" value="ECO:0007669"/>
    <property type="project" value="InterPro"/>
</dbReference>
<gene>
    <name evidence="2" type="ORF">GM415_01600</name>
</gene>
<feature type="domain" description="Phosphoadenosine phosphosulphate reductase" evidence="1">
    <location>
        <begin position="31"/>
        <end position="198"/>
    </location>
</feature>
<dbReference type="Pfam" id="PF01507">
    <property type="entry name" value="PAPS_reduct"/>
    <property type="match status" value="1"/>
</dbReference>
<accession>A0A6I6J8J1</accession>
<name>A0A6I6J8J1_9BACT</name>
<dbReference type="InterPro" id="IPR002500">
    <property type="entry name" value="PAPS_reduct_dom"/>
</dbReference>
<keyword evidence="3" id="KW-1185">Reference proteome</keyword>
<protein>
    <submittedName>
        <fullName evidence="2">Phosphoadenosine phosphosulfate reductase family protein</fullName>
    </submittedName>
</protein>
<dbReference type="KEGG" id="psel:GM415_01600"/>
<dbReference type="PANTHER" id="PTHR43196">
    <property type="entry name" value="SULFATE ADENYLYLTRANSFERASE SUBUNIT 2"/>
    <property type="match status" value="1"/>
</dbReference>
<evidence type="ECO:0000313" key="2">
    <source>
        <dbReference type="EMBL" id="QGY38885.1"/>
    </source>
</evidence>
<dbReference type="Gene3D" id="3.40.50.620">
    <property type="entry name" value="HUPs"/>
    <property type="match status" value="1"/>
</dbReference>
<dbReference type="SUPFAM" id="SSF52402">
    <property type="entry name" value="Adenine nucleotide alpha hydrolases-like"/>
    <property type="match status" value="1"/>
</dbReference>
<evidence type="ECO:0000259" key="1">
    <source>
        <dbReference type="Pfam" id="PF01507"/>
    </source>
</evidence>